<evidence type="ECO:0000256" key="4">
    <source>
        <dbReference type="ARBA" id="ARBA00022801"/>
    </source>
</evidence>
<accession>A0ABX9I2G8</accession>
<keyword evidence="8" id="KW-1185">Reference proteome</keyword>
<dbReference type="SUPFAM" id="SSF56281">
    <property type="entry name" value="Metallo-hydrolase/oxidoreductase"/>
    <property type="match status" value="1"/>
</dbReference>
<dbReference type="Gene3D" id="3.60.15.10">
    <property type="entry name" value="Ribonuclease Z/Hydroxyacylglutathione hydrolase-like"/>
    <property type="match status" value="1"/>
</dbReference>
<reference evidence="7 8" key="1">
    <citation type="submission" date="2018-07" db="EMBL/GenBank/DDBJ databases">
        <title>Genome-based reclassification of Weissella jogaejeotgali as Weissella thailandensis.</title>
        <authorList>
            <person name="Chun J."/>
            <person name="Kim B.-Y."/>
            <person name="Kwak M.-J."/>
        </authorList>
    </citation>
    <scope>NUCLEOTIDE SEQUENCE [LARGE SCALE GENOMIC DNA]</scope>
    <source>
        <strain evidence="7 8">KCTC 3751</strain>
    </source>
</reference>
<dbReference type="PANTHER" id="PTHR42978:SF7">
    <property type="entry name" value="METALLO-HYDROLASE RV2300C-RELATED"/>
    <property type="match status" value="1"/>
</dbReference>
<keyword evidence="3" id="KW-0479">Metal-binding</keyword>
<proteinExistence type="inferred from homology"/>
<evidence type="ECO:0000313" key="7">
    <source>
        <dbReference type="EMBL" id="RDS58903.1"/>
    </source>
</evidence>
<comment type="caution">
    <text evidence="7">The sequence shown here is derived from an EMBL/GenBank/DDBJ whole genome shotgun (WGS) entry which is preliminary data.</text>
</comment>
<evidence type="ECO:0000256" key="1">
    <source>
        <dbReference type="ARBA" id="ARBA00001947"/>
    </source>
</evidence>
<protein>
    <submittedName>
        <fullName evidence="7">N-acyl homoserine lactonase family protein</fullName>
    </submittedName>
</protein>
<dbReference type="PANTHER" id="PTHR42978">
    <property type="entry name" value="QUORUM-QUENCHING LACTONASE YTNP-RELATED-RELATED"/>
    <property type="match status" value="1"/>
</dbReference>
<dbReference type="Pfam" id="PF00753">
    <property type="entry name" value="Lactamase_B"/>
    <property type="match status" value="1"/>
</dbReference>
<organism evidence="7 8">
    <name type="scientific">Weissella thailandensis</name>
    <dbReference type="NCBI Taxonomy" id="89061"/>
    <lineage>
        <taxon>Bacteria</taxon>
        <taxon>Bacillati</taxon>
        <taxon>Bacillota</taxon>
        <taxon>Bacilli</taxon>
        <taxon>Lactobacillales</taxon>
        <taxon>Lactobacillaceae</taxon>
        <taxon>Weissella</taxon>
    </lineage>
</organism>
<dbReference type="EMBL" id="QRAY01000018">
    <property type="protein sequence ID" value="RDS58903.1"/>
    <property type="molecule type" value="Genomic_DNA"/>
</dbReference>
<dbReference type="InterPro" id="IPR001279">
    <property type="entry name" value="Metallo-B-lactamas"/>
</dbReference>
<gene>
    <name evidence="7" type="ORF">DWV05_08690</name>
</gene>
<comment type="similarity">
    <text evidence="2">Belongs to the metallo-beta-lactamase superfamily.</text>
</comment>
<dbReference type="RefSeq" id="WP_115471550.1">
    <property type="nucleotide sequence ID" value="NZ_BJEC01000019.1"/>
</dbReference>
<dbReference type="Proteomes" id="UP000254492">
    <property type="component" value="Unassembled WGS sequence"/>
</dbReference>
<name>A0ABX9I2G8_9LACO</name>
<dbReference type="InterPro" id="IPR036866">
    <property type="entry name" value="RibonucZ/Hydroxyglut_hydro"/>
</dbReference>
<evidence type="ECO:0000256" key="5">
    <source>
        <dbReference type="ARBA" id="ARBA00022833"/>
    </source>
</evidence>
<evidence type="ECO:0000259" key="6">
    <source>
        <dbReference type="SMART" id="SM00849"/>
    </source>
</evidence>
<evidence type="ECO:0000256" key="2">
    <source>
        <dbReference type="ARBA" id="ARBA00007749"/>
    </source>
</evidence>
<dbReference type="InterPro" id="IPR051013">
    <property type="entry name" value="MBL_superfamily_lactonases"/>
</dbReference>
<sequence length="277" mass="31304">MSSEIKIYILHTGLVKVDRGLPFHEDYRNPMAYTGLFRSQKNKILLPVSSYLIEHPKGLILVDTGWNELVRTSQWAELGLQVQINQAYLPAGWSVREQLNELGFKVTDIKYLILSHLHSDHASGLPLVKDAQNILVSEEEWQAANHDKLRYIPKMWQGVNVKTFKFNETQLGPAHKSFDLFDDGSVQLIFTPGHSRGLTSMLITGSDNKSVLLASDTGYAKKSIIERKTPGVAVSRKWAPMSVSWVNQMSHNSQIIETIVNHDPETSPKIITLPYEE</sequence>
<comment type="cofactor">
    <cofactor evidence="1">
        <name>Zn(2+)</name>
        <dbReference type="ChEBI" id="CHEBI:29105"/>
    </cofactor>
</comment>
<dbReference type="CDD" id="cd07729">
    <property type="entry name" value="AHL_lactonase_MBL-fold"/>
    <property type="match status" value="1"/>
</dbReference>
<keyword evidence="4" id="KW-0378">Hydrolase</keyword>
<dbReference type="SMART" id="SM00849">
    <property type="entry name" value="Lactamase_B"/>
    <property type="match status" value="1"/>
</dbReference>
<evidence type="ECO:0000256" key="3">
    <source>
        <dbReference type="ARBA" id="ARBA00022723"/>
    </source>
</evidence>
<evidence type="ECO:0000313" key="8">
    <source>
        <dbReference type="Proteomes" id="UP000254492"/>
    </source>
</evidence>
<keyword evidence="5" id="KW-0862">Zinc</keyword>
<feature type="domain" description="Metallo-beta-lactamase" evidence="6">
    <location>
        <begin position="47"/>
        <end position="262"/>
    </location>
</feature>